<evidence type="ECO:0000256" key="2">
    <source>
        <dbReference type="ARBA" id="ARBA00023002"/>
    </source>
</evidence>
<dbReference type="Gene3D" id="3.40.50.720">
    <property type="entry name" value="NAD(P)-binding Rossmann-like Domain"/>
    <property type="match status" value="2"/>
</dbReference>
<dbReference type="SUPFAM" id="SSF51735">
    <property type="entry name" value="NAD(P)-binding Rossmann-fold domains"/>
    <property type="match status" value="1"/>
</dbReference>
<comment type="caution">
    <text evidence="5">Lacks conserved residue(s) required for the propagation of feature annotation.</text>
</comment>
<feature type="binding site" evidence="5">
    <location>
        <position position="257"/>
    </location>
    <ligand>
        <name>substrate</name>
    </ligand>
</feature>
<dbReference type="PANTHER" id="PTHR42938:SF9">
    <property type="entry name" value="FORMATE DEHYDROGENASE 1"/>
    <property type="match status" value="1"/>
</dbReference>
<feature type="binding site" evidence="5">
    <location>
        <position position="256"/>
    </location>
    <ligand>
        <name>NAD(+)</name>
        <dbReference type="ChEBI" id="CHEBI:57540"/>
    </ligand>
</feature>
<evidence type="ECO:0000313" key="10">
    <source>
        <dbReference type="Proteomes" id="UP000765845"/>
    </source>
</evidence>
<evidence type="ECO:0000259" key="7">
    <source>
        <dbReference type="Pfam" id="PF02826"/>
    </source>
</evidence>
<dbReference type="SUPFAM" id="SSF52283">
    <property type="entry name" value="Formate/glycerate dehydrogenase catalytic domain-like"/>
    <property type="match status" value="1"/>
</dbReference>
<sequence>MNILVDENIPMAEAFFSRFGSVVTFAGRGLSPEALVDTDVLIVRSVTRVNAALLAKATKLRFVGSCTIGSDHLDIEYLESRSINWCTAPGSNADSVVDYVVCSLCAVDDYMARLLGGGRLGIIGYGNVGRRLAERVSGLGIGCVAYDPLIDAQSDPRLVGIDEVLHCDVLCLHAPLTRTGPFPSYHLLSLEQLLRLPKGALLLNAGRGEVVATGVLLELAALRPDIQLVLDVWEGEPVVSAELAARCAIATPHIAGYSLDGKFKGAAMVAEALANVLGVSEEQSWPSEVAAALTAPQVSVQDCGEPWQAAALSAYNPKEDHQRFLASLGADDPGGAFDALRKHYPPRRELSRCEFVFDGAVDKAQLNVLSALQGHR</sequence>
<feature type="binding site" evidence="5">
    <location>
        <position position="67"/>
    </location>
    <ligand>
        <name>substrate</name>
    </ligand>
</feature>
<dbReference type="InterPro" id="IPR036291">
    <property type="entry name" value="NAD(P)-bd_dom_sf"/>
</dbReference>
<evidence type="ECO:0000256" key="4">
    <source>
        <dbReference type="ARBA" id="ARBA00023096"/>
    </source>
</evidence>
<keyword evidence="3 5" id="KW-0520">NAD</keyword>
<evidence type="ECO:0000313" key="9">
    <source>
        <dbReference type="EMBL" id="NKI17291.1"/>
    </source>
</evidence>
<feature type="active site" description="Proton donor" evidence="5">
    <location>
        <position position="253"/>
    </location>
</feature>
<comment type="pathway">
    <text evidence="5">Cofactor biosynthesis; pyridoxine 5'-phosphate biosynthesis; pyridoxine 5'-phosphate from D-erythrose 4-phosphate: step 2/5.</text>
</comment>
<evidence type="ECO:0000256" key="1">
    <source>
        <dbReference type="ARBA" id="ARBA00022490"/>
    </source>
</evidence>
<keyword evidence="4 5" id="KW-0664">Pyridoxine biosynthesis</keyword>
<name>A0ABX1GEC6_9GAMM</name>
<reference evidence="9 10" key="1">
    <citation type="submission" date="2020-04" db="EMBL/GenBank/DDBJ databases">
        <authorList>
            <person name="Yoon J."/>
        </authorList>
    </citation>
    <scope>NUCLEOTIDE SEQUENCE [LARGE SCALE GENOMIC DNA]</scope>
    <source>
        <strain evidence="9 10">KMU-166</strain>
    </source>
</reference>
<keyword evidence="1 5" id="KW-0963">Cytoplasm</keyword>
<feature type="active site" evidence="5">
    <location>
        <position position="236"/>
    </location>
</feature>
<comment type="subunit">
    <text evidence="5">Homodimer.</text>
</comment>
<comment type="subcellular location">
    <subcellularLocation>
        <location evidence="5">Cytoplasm</location>
    </subcellularLocation>
</comment>
<feature type="domain" description="D-isomer specific 2-hydroxyacid dehydrogenase NAD-binding" evidence="7">
    <location>
        <begin position="109"/>
        <end position="255"/>
    </location>
</feature>
<dbReference type="Pfam" id="PF11890">
    <property type="entry name" value="DUF3410"/>
    <property type="match status" value="1"/>
</dbReference>
<evidence type="ECO:0000259" key="6">
    <source>
        <dbReference type="Pfam" id="PF00389"/>
    </source>
</evidence>
<evidence type="ECO:0000259" key="8">
    <source>
        <dbReference type="Pfam" id="PF11890"/>
    </source>
</evidence>
<proteinExistence type="inferred from homology"/>
<comment type="caution">
    <text evidence="9">The sequence shown here is derived from an EMBL/GenBank/DDBJ whole genome shotgun (WGS) entry which is preliminary data.</text>
</comment>
<comment type="function">
    <text evidence="5">Catalyzes the oxidation of erythronate-4-phosphate to 3-hydroxy-2-oxo-4-phosphonooxybutanoate.</text>
</comment>
<evidence type="ECO:0000256" key="5">
    <source>
        <dbReference type="HAMAP-Rule" id="MF_01825"/>
    </source>
</evidence>
<dbReference type="Gene3D" id="3.30.1370.170">
    <property type="match status" value="1"/>
</dbReference>
<comment type="similarity">
    <text evidence="5">Belongs to the D-isomer specific 2-hydroxyacid dehydrogenase family. PdxB subfamily.</text>
</comment>
<keyword evidence="2 5" id="KW-0560">Oxidoreductase</keyword>
<protein>
    <recommendedName>
        <fullName evidence="5">Erythronate-4-phosphate dehydrogenase</fullName>
        <ecNumber evidence="5">1.1.1.290</ecNumber>
    </recommendedName>
</protein>
<dbReference type="Pfam" id="PF02826">
    <property type="entry name" value="2-Hacid_dh_C"/>
    <property type="match status" value="1"/>
</dbReference>
<dbReference type="EC" id="1.1.1.290" evidence="5"/>
<organism evidence="9 10">
    <name type="scientific">Spongiibacter thalassae</name>
    <dbReference type="NCBI Taxonomy" id="2721624"/>
    <lineage>
        <taxon>Bacteria</taxon>
        <taxon>Pseudomonadati</taxon>
        <taxon>Pseudomonadota</taxon>
        <taxon>Gammaproteobacteria</taxon>
        <taxon>Cellvibrionales</taxon>
        <taxon>Spongiibacteraceae</taxon>
        <taxon>Spongiibacter</taxon>
    </lineage>
</organism>
<dbReference type="HAMAP" id="MF_01825">
    <property type="entry name" value="PdxB"/>
    <property type="match status" value="1"/>
</dbReference>
<dbReference type="InterPro" id="IPR038251">
    <property type="entry name" value="PdxB_dimer_sf"/>
</dbReference>
<dbReference type="EMBL" id="JAAWWK010000002">
    <property type="protein sequence ID" value="NKI17291.1"/>
    <property type="molecule type" value="Genomic_DNA"/>
</dbReference>
<gene>
    <name evidence="5" type="primary">pdxB</name>
    <name evidence="9" type="ORF">HCU74_07645</name>
</gene>
<dbReference type="InterPro" id="IPR024531">
    <property type="entry name" value="Erythronate-4-P_DHase_dimer"/>
</dbReference>
<feature type="binding site" evidence="5">
    <location>
        <position position="231"/>
    </location>
    <ligand>
        <name>NAD(+)</name>
        <dbReference type="ChEBI" id="CHEBI:57540"/>
    </ligand>
</feature>
<feature type="domain" description="D-isomer specific 2-hydroxyacid dehydrogenase catalytic" evidence="6">
    <location>
        <begin position="31"/>
        <end position="277"/>
    </location>
</feature>
<keyword evidence="10" id="KW-1185">Reference proteome</keyword>
<dbReference type="InterPro" id="IPR020921">
    <property type="entry name" value="Erythronate-4-P_DHase"/>
</dbReference>
<feature type="binding site" evidence="5">
    <location>
        <position position="147"/>
    </location>
    <ligand>
        <name>NAD(+)</name>
        <dbReference type="ChEBI" id="CHEBI:57540"/>
    </ligand>
</feature>
<dbReference type="Proteomes" id="UP000765845">
    <property type="component" value="Unassembled WGS sequence"/>
</dbReference>
<comment type="catalytic activity">
    <reaction evidence="5">
        <text>4-phospho-D-erythronate + NAD(+) = (R)-3-hydroxy-2-oxo-4-phosphooxybutanoate + NADH + H(+)</text>
        <dbReference type="Rhea" id="RHEA:18829"/>
        <dbReference type="ChEBI" id="CHEBI:15378"/>
        <dbReference type="ChEBI" id="CHEBI:57540"/>
        <dbReference type="ChEBI" id="CHEBI:57945"/>
        <dbReference type="ChEBI" id="CHEBI:58538"/>
        <dbReference type="ChEBI" id="CHEBI:58766"/>
        <dbReference type="EC" id="1.1.1.290"/>
    </reaction>
</comment>
<dbReference type="CDD" id="cd12158">
    <property type="entry name" value="ErythrP_dh"/>
    <property type="match status" value="1"/>
</dbReference>
<dbReference type="InterPro" id="IPR006140">
    <property type="entry name" value="D-isomer_DH_NAD-bd"/>
</dbReference>
<feature type="domain" description="Erythronate-4-phosphate dehydrogenase dimerisation" evidence="8">
    <location>
        <begin position="309"/>
        <end position="369"/>
    </location>
</feature>
<feature type="active site" evidence="5">
    <location>
        <position position="207"/>
    </location>
</feature>
<dbReference type="RefSeq" id="WP_168449801.1">
    <property type="nucleotide sequence ID" value="NZ_JAAWWK010000002.1"/>
</dbReference>
<feature type="binding site" evidence="5">
    <location>
        <position position="45"/>
    </location>
    <ligand>
        <name>substrate</name>
    </ligand>
</feature>
<accession>A0ABX1GEC6</accession>
<dbReference type="Pfam" id="PF00389">
    <property type="entry name" value="2-Hacid_dh"/>
    <property type="match status" value="1"/>
</dbReference>
<dbReference type="PANTHER" id="PTHR42938">
    <property type="entry name" value="FORMATE DEHYDROGENASE 1"/>
    <property type="match status" value="1"/>
</dbReference>
<evidence type="ECO:0000256" key="3">
    <source>
        <dbReference type="ARBA" id="ARBA00023027"/>
    </source>
</evidence>
<dbReference type="InterPro" id="IPR006139">
    <property type="entry name" value="D-isomer_2_OHA_DH_cat_dom"/>
</dbReference>